<protein>
    <submittedName>
        <fullName evidence="2">Primosomal protein DnaI</fullName>
    </submittedName>
</protein>
<proteinExistence type="predicted"/>
<dbReference type="PANTHER" id="PTHR30050:SF8">
    <property type="entry name" value="PRIMOSOMAL PROTEIN DNAI"/>
    <property type="match status" value="1"/>
</dbReference>
<dbReference type="SUPFAM" id="SSF52540">
    <property type="entry name" value="P-loop containing nucleoside triphosphate hydrolases"/>
    <property type="match status" value="1"/>
</dbReference>
<dbReference type="EMBL" id="JBHTNU010000002">
    <property type="protein sequence ID" value="MFD1426042.1"/>
    <property type="molecule type" value="Genomic_DNA"/>
</dbReference>
<name>A0ABW4C5S5_9BACL</name>
<dbReference type="SMART" id="SM00382">
    <property type="entry name" value="AAA"/>
    <property type="match status" value="1"/>
</dbReference>
<keyword evidence="3" id="KW-1185">Reference proteome</keyword>
<dbReference type="NCBIfam" id="NF006505">
    <property type="entry name" value="PRK08939.1"/>
    <property type="match status" value="1"/>
</dbReference>
<feature type="domain" description="AAA+ ATPase" evidence="1">
    <location>
        <begin position="161"/>
        <end position="296"/>
    </location>
</feature>
<evidence type="ECO:0000259" key="1">
    <source>
        <dbReference type="SMART" id="SM00382"/>
    </source>
</evidence>
<dbReference type="InterPro" id="IPR009928">
    <property type="entry name" value="DnaI_N"/>
</dbReference>
<sequence length="316" mass="36659">MERIDKVVNPLKGRIAQRLNLNPDQELDRFLSHPAIRSFQQKHPEVSRELYRRSQIHLRQMVIEREQCDRCPGLDRCPNLMKGHRPDLHLYSGYLELRLAPCEKQIAQEEERKRKELIKSHYIPKDILNATFESINPSPKRIQAIQAAMDFCDRFASSGHSEKGLYLYGPFGVGKSRIAGAMAQYLVRYNIDSLMVYVPDFIREVKDSIRDGTVQQKLDALKKATVLILDDIGAENMTPWIRDEILGAILQYRMMEKLPTVMTSNLDLNELEEHLTYSEKGGAERLKAKRIMERIRHLVDVYYVGGPNRREENPSN</sequence>
<comment type="caution">
    <text evidence="2">The sequence shown here is derived from an EMBL/GenBank/DDBJ whole genome shotgun (WGS) entry which is preliminary data.</text>
</comment>
<accession>A0ABW4C5S5</accession>
<dbReference type="InterPro" id="IPR027417">
    <property type="entry name" value="P-loop_NTPase"/>
</dbReference>
<reference evidence="3" key="1">
    <citation type="journal article" date="2019" name="Int. J. Syst. Evol. Microbiol.">
        <title>The Global Catalogue of Microorganisms (GCM) 10K type strain sequencing project: providing services to taxonomists for standard genome sequencing and annotation.</title>
        <authorList>
            <consortium name="The Broad Institute Genomics Platform"/>
            <consortium name="The Broad Institute Genome Sequencing Center for Infectious Disease"/>
            <person name="Wu L."/>
            <person name="Ma J."/>
        </authorList>
    </citation>
    <scope>NUCLEOTIDE SEQUENCE [LARGE SCALE GENOMIC DNA]</scope>
    <source>
        <strain evidence="3">S1</strain>
    </source>
</reference>
<dbReference type="Proteomes" id="UP001597282">
    <property type="component" value="Unassembled WGS sequence"/>
</dbReference>
<organism evidence="2 3">
    <name type="scientific">Kroppenstedtia sanguinis</name>
    <dbReference type="NCBI Taxonomy" id="1380684"/>
    <lineage>
        <taxon>Bacteria</taxon>
        <taxon>Bacillati</taxon>
        <taxon>Bacillota</taxon>
        <taxon>Bacilli</taxon>
        <taxon>Bacillales</taxon>
        <taxon>Thermoactinomycetaceae</taxon>
        <taxon>Kroppenstedtia</taxon>
    </lineage>
</organism>
<dbReference type="Pfam" id="PF01695">
    <property type="entry name" value="IstB_IS21"/>
    <property type="match status" value="1"/>
</dbReference>
<evidence type="ECO:0000313" key="3">
    <source>
        <dbReference type="Proteomes" id="UP001597282"/>
    </source>
</evidence>
<dbReference type="CDD" id="cd00009">
    <property type="entry name" value="AAA"/>
    <property type="match status" value="1"/>
</dbReference>
<dbReference type="Gene3D" id="3.40.50.300">
    <property type="entry name" value="P-loop containing nucleotide triphosphate hydrolases"/>
    <property type="match status" value="1"/>
</dbReference>
<dbReference type="InterPro" id="IPR002611">
    <property type="entry name" value="IstB_ATP-bd"/>
</dbReference>
<dbReference type="PANTHER" id="PTHR30050">
    <property type="entry name" value="CHROMOSOMAL REPLICATION INITIATOR PROTEIN DNAA"/>
    <property type="match status" value="1"/>
</dbReference>
<dbReference type="InterPro" id="IPR003593">
    <property type="entry name" value="AAA+_ATPase"/>
</dbReference>
<dbReference type="Pfam" id="PF07319">
    <property type="entry name" value="DnaI_N"/>
    <property type="match status" value="1"/>
</dbReference>
<dbReference type="RefSeq" id="WP_380163038.1">
    <property type="nucleotide sequence ID" value="NZ_JBHTNU010000002.1"/>
</dbReference>
<gene>
    <name evidence="2" type="primary">dnaI</name>
    <name evidence="2" type="ORF">ACFQ4Y_03715</name>
</gene>
<evidence type="ECO:0000313" key="2">
    <source>
        <dbReference type="EMBL" id="MFD1426042.1"/>
    </source>
</evidence>